<evidence type="ECO:0000313" key="2">
    <source>
        <dbReference type="Proteomes" id="UP000244722"/>
    </source>
</evidence>
<name>A0A2T6ZLE7_TUBBO</name>
<keyword evidence="2" id="KW-1185">Reference proteome</keyword>
<evidence type="ECO:0008006" key="3">
    <source>
        <dbReference type="Google" id="ProtNLM"/>
    </source>
</evidence>
<dbReference type="Gene3D" id="3.80.10.10">
    <property type="entry name" value="Ribonuclease Inhibitor"/>
    <property type="match status" value="1"/>
</dbReference>
<protein>
    <recommendedName>
        <fullName evidence="3">F-box domain-containing protein</fullName>
    </recommendedName>
</protein>
<dbReference type="SUPFAM" id="SSF52047">
    <property type="entry name" value="RNI-like"/>
    <property type="match status" value="1"/>
</dbReference>
<comment type="caution">
    <text evidence="1">The sequence shown here is derived from an EMBL/GenBank/DDBJ whole genome shotgun (WGS) entry which is preliminary data.</text>
</comment>
<gene>
    <name evidence="1" type="ORF">B9Z19DRAFT_990913</name>
</gene>
<reference evidence="1 2" key="1">
    <citation type="submission" date="2017-04" db="EMBL/GenBank/DDBJ databases">
        <title>Draft genome sequence of Tuber borchii Vittad., a whitish edible truffle.</title>
        <authorList>
            <consortium name="DOE Joint Genome Institute"/>
            <person name="Murat C."/>
            <person name="Kuo A."/>
            <person name="Barry K.W."/>
            <person name="Clum A."/>
            <person name="Dockter R.B."/>
            <person name="Fauchery L."/>
            <person name="Iotti M."/>
            <person name="Kohler A."/>
            <person name="Labutti K."/>
            <person name="Lindquist E.A."/>
            <person name="Lipzen A."/>
            <person name="Ohm R.A."/>
            <person name="Wang M."/>
            <person name="Grigoriev I.V."/>
            <person name="Zambonelli A."/>
            <person name="Martin F.M."/>
        </authorList>
    </citation>
    <scope>NUCLEOTIDE SEQUENCE [LARGE SCALE GENOMIC DNA]</scope>
    <source>
        <strain evidence="1 2">Tbo3840</strain>
    </source>
</reference>
<dbReference type="InterPro" id="IPR032675">
    <property type="entry name" value="LRR_dom_sf"/>
</dbReference>
<organism evidence="1 2">
    <name type="scientific">Tuber borchii</name>
    <name type="common">White truffle</name>
    <dbReference type="NCBI Taxonomy" id="42251"/>
    <lineage>
        <taxon>Eukaryota</taxon>
        <taxon>Fungi</taxon>
        <taxon>Dikarya</taxon>
        <taxon>Ascomycota</taxon>
        <taxon>Pezizomycotina</taxon>
        <taxon>Pezizomycetes</taxon>
        <taxon>Pezizales</taxon>
        <taxon>Tuberaceae</taxon>
        <taxon>Tuber</taxon>
    </lineage>
</organism>
<accession>A0A2T6ZLE7</accession>
<dbReference type="OrthoDB" id="5283561at2759"/>
<sequence length="472" mass="53172">MPSIEDLPFEILSEILSIATQLNSTETPSYTYGLTQARKTLQRTQTQIYLRGRTTPDALRWDLVNSFRLVNSRWHQWALGYAMKEMYIRKWSGGERWLYKSTEEQIRSSAAAGVFPVVYQHPYTSVKSTVSLLRDYPHIAQHVRRVWFNGIYQFDTSRYIFDVLGNCTNLRTAAIPWTSLRYGTEEDWKNLMSFPQLTSIEFLAVDLKDSLLSADVNHTDNNVLPSLDFSRITRLKIFGDSNLSPITDDDLITISRTATSLQEIHITSSTSITIKGLAALVSASRTSLKLLEYKPLSDSGFTHPSSVESHPQIHICALLSSCPKLEDLAITLPTACSELFSDHSVAWHETIRLRIAGSGVCRFPTLDANIAEFSKLLESARELLAKKKNGLGVEISVGKFLFDTKTRLVHGNYKIAKTVSEMGWGPLEQVSLKGPYGATGLYGDEDVKGEWSAISEEEFWEGMRWGFVKFDG</sequence>
<dbReference type="AlphaFoldDB" id="A0A2T6ZLE7"/>
<dbReference type="Proteomes" id="UP000244722">
    <property type="component" value="Unassembled WGS sequence"/>
</dbReference>
<proteinExistence type="predicted"/>
<evidence type="ECO:0000313" key="1">
    <source>
        <dbReference type="EMBL" id="PUU76310.1"/>
    </source>
</evidence>
<dbReference type="EMBL" id="NESQ01000192">
    <property type="protein sequence ID" value="PUU76310.1"/>
    <property type="molecule type" value="Genomic_DNA"/>
</dbReference>